<evidence type="ECO:0000256" key="3">
    <source>
        <dbReference type="ARBA" id="ARBA00023242"/>
    </source>
</evidence>
<evidence type="ECO:0000256" key="1">
    <source>
        <dbReference type="ARBA" id="ARBA00004123"/>
    </source>
</evidence>
<gene>
    <name evidence="6" type="primary">LOC107010891</name>
</gene>
<evidence type="ECO:0000313" key="5">
    <source>
        <dbReference type="Proteomes" id="UP000694930"/>
    </source>
</evidence>
<comment type="subcellular location">
    <subcellularLocation>
        <location evidence="1 4">Nucleus</location>
    </subcellularLocation>
</comment>
<protein>
    <recommendedName>
        <fullName evidence="4">Ninja-family protein</fullName>
    </recommendedName>
    <alternativeName>
        <fullName evidence="4">ABI-binding protein</fullName>
    </alternativeName>
</protein>
<comment type="similarity">
    <text evidence="2 4">Belongs to the Ninja family.</text>
</comment>
<sequence>METQMEYWRQRNLLPAMETEMEWRQHNYPFSVTKTYSLPMESRVVCRRQQNYPFSVSRMSSLLRDTEIEWRQRLEAEMAWRRRMDTEIEWRKRLEAEMNWRRRMETEIECRRRMETEMEWRQINGPFSVMRTASMPPMETQTEWGKISDPFSANRTASLPPMETGEEWMQKDDPFLTMRTPSLPPMETGMDWEERRDLQTQTHGDAKFDGTSIAGASGSSNAIPPVNGTLEQMQHLIVAAIGATNEKSPHLSGKEALKNILLKMPGVSSQGDGPNGKKIEGFLYAYKRGGEVKIVCICHGHFLTPAQFVMLVEVMLKTL</sequence>
<keyword evidence="3 4" id="KW-0539">Nucleus</keyword>
<evidence type="ECO:0000256" key="2">
    <source>
        <dbReference type="ARBA" id="ARBA00006081"/>
    </source>
</evidence>
<comment type="function">
    <text evidence="4">Acts as a negative regulator of abscisic acid (ABA) response.</text>
</comment>
<proteinExistence type="inferred from homology"/>
<dbReference type="RefSeq" id="XP_027769973.1">
    <property type="nucleotide sequence ID" value="XM_027914172.1"/>
</dbReference>
<dbReference type="PANTHER" id="PTHR31413:SF47">
    <property type="entry name" value="NINJA-FAMILY PROTEIN"/>
    <property type="match status" value="1"/>
</dbReference>
<dbReference type="Proteomes" id="UP000694930">
    <property type="component" value="Chromosome 2"/>
</dbReference>
<dbReference type="PANTHER" id="PTHR31413">
    <property type="entry name" value="AFP HOMOLOG 2"/>
    <property type="match status" value="1"/>
</dbReference>
<accession>A0ABM1V2K5</accession>
<dbReference type="GeneID" id="107010891"/>
<keyword evidence="5" id="KW-1185">Reference proteome</keyword>
<reference evidence="6" key="2">
    <citation type="submission" date="2025-08" db="UniProtKB">
        <authorList>
            <consortium name="RefSeq"/>
        </authorList>
    </citation>
    <scope>IDENTIFICATION</scope>
</reference>
<evidence type="ECO:0000313" key="6">
    <source>
        <dbReference type="RefSeq" id="XP_027769973.1"/>
    </source>
</evidence>
<name>A0ABM1V2K5_SOLPN</name>
<evidence type="ECO:0000256" key="4">
    <source>
        <dbReference type="RuleBase" id="RU369029"/>
    </source>
</evidence>
<dbReference type="InterPro" id="IPR031307">
    <property type="entry name" value="Ninja_fam"/>
</dbReference>
<reference evidence="5" key="1">
    <citation type="journal article" date="2014" name="Nat. Genet.">
        <title>The genome of the stress-tolerant wild tomato species Solanum pennellii.</title>
        <authorList>
            <person name="Bolger A."/>
            <person name="Scossa F."/>
            <person name="Bolger M.E."/>
            <person name="Lanz C."/>
            <person name="Maumus F."/>
            <person name="Tohge T."/>
            <person name="Quesneville H."/>
            <person name="Alseekh S."/>
            <person name="Sorensen I."/>
            <person name="Lichtenstein G."/>
            <person name="Fich E.A."/>
            <person name="Conte M."/>
            <person name="Keller H."/>
            <person name="Schneeberger K."/>
            <person name="Schwacke R."/>
            <person name="Ofner I."/>
            <person name="Vrebalov J."/>
            <person name="Xu Y."/>
            <person name="Osorio S."/>
            <person name="Aflitos S.A."/>
            <person name="Schijlen E."/>
            <person name="Jimenez-Gomez J.M."/>
            <person name="Ryngajllo M."/>
            <person name="Kimura S."/>
            <person name="Kumar R."/>
            <person name="Koenig D."/>
            <person name="Headland L.R."/>
            <person name="Maloof J.N."/>
            <person name="Sinha N."/>
            <person name="van Ham R.C."/>
            <person name="Lankhorst R.K."/>
            <person name="Mao L."/>
            <person name="Vogel A."/>
            <person name="Arsova B."/>
            <person name="Panstruga R."/>
            <person name="Fei Z."/>
            <person name="Rose J.K."/>
            <person name="Zamir D."/>
            <person name="Carrari F."/>
            <person name="Giovannoni J.J."/>
            <person name="Weigel D."/>
            <person name="Usadel B."/>
            <person name="Fernie A.R."/>
        </authorList>
    </citation>
    <scope>NUCLEOTIDE SEQUENCE [LARGE SCALE GENOMIC DNA]</scope>
    <source>
        <strain evidence="5">cv. LA0716</strain>
    </source>
</reference>
<organism evidence="5 6">
    <name type="scientific">Solanum pennellii</name>
    <name type="common">Tomato</name>
    <name type="synonym">Lycopersicon pennellii</name>
    <dbReference type="NCBI Taxonomy" id="28526"/>
    <lineage>
        <taxon>Eukaryota</taxon>
        <taxon>Viridiplantae</taxon>
        <taxon>Streptophyta</taxon>
        <taxon>Embryophyta</taxon>
        <taxon>Tracheophyta</taxon>
        <taxon>Spermatophyta</taxon>
        <taxon>Magnoliopsida</taxon>
        <taxon>eudicotyledons</taxon>
        <taxon>Gunneridae</taxon>
        <taxon>Pentapetalae</taxon>
        <taxon>asterids</taxon>
        <taxon>lamiids</taxon>
        <taxon>Solanales</taxon>
        <taxon>Solanaceae</taxon>
        <taxon>Solanoideae</taxon>
        <taxon>Solaneae</taxon>
        <taxon>Solanum</taxon>
        <taxon>Solanum subgen. Lycopersicon</taxon>
    </lineage>
</organism>